<name>A0ABP0ENV3_9ASCO</name>
<evidence type="ECO:0000256" key="8">
    <source>
        <dbReference type="SAM" id="MobiDB-lite"/>
    </source>
</evidence>
<dbReference type="InterPro" id="IPR021715">
    <property type="entry name" value="Slu7_dom"/>
</dbReference>
<dbReference type="InterPro" id="IPR039974">
    <property type="entry name" value="Splicing_factor_SLU7"/>
</dbReference>
<comment type="function">
    <text evidence="7">Involved in pre-mRNA splicing.</text>
</comment>
<dbReference type="EMBL" id="OZ004260">
    <property type="protein sequence ID" value="CAK7922375.1"/>
    <property type="molecule type" value="Genomic_DNA"/>
</dbReference>
<evidence type="ECO:0000256" key="4">
    <source>
        <dbReference type="ARBA" id="ARBA00022728"/>
    </source>
</evidence>
<dbReference type="Proteomes" id="UP001497600">
    <property type="component" value="Chromosome H"/>
</dbReference>
<gene>
    <name evidence="10" type="primary">SLU7</name>
    <name evidence="10" type="ORF">CAAN4_H25994</name>
</gene>
<keyword evidence="4 7" id="KW-0747">Spliceosome</keyword>
<evidence type="ECO:0000259" key="9">
    <source>
        <dbReference type="Pfam" id="PF11708"/>
    </source>
</evidence>
<feature type="compositionally biased region" description="Basic and acidic residues" evidence="8">
    <location>
        <begin position="41"/>
        <end position="58"/>
    </location>
</feature>
<keyword evidence="3 7" id="KW-0507">mRNA processing</keyword>
<keyword evidence="5 7" id="KW-0508">mRNA splicing</keyword>
<dbReference type="PANTHER" id="PTHR12942:SF2">
    <property type="entry name" value="PRE-MRNA-SPLICING FACTOR SLU7"/>
    <property type="match status" value="1"/>
</dbReference>
<proteinExistence type="inferred from homology"/>
<protein>
    <recommendedName>
        <fullName evidence="7">Pre-mRNA-splicing factor SLU7</fullName>
    </recommendedName>
</protein>
<organism evidence="10 11">
    <name type="scientific">[Candida] anglica</name>
    <dbReference type="NCBI Taxonomy" id="148631"/>
    <lineage>
        <taxon>Eukaryota</taxon>
        <taxon>Fungi</taxon>
        <taxon>Dikarya</taxon>
        <taxon>Ascomycota</taxon>
        <taxon>Saccharomycotina</taxon>
        <taxon>Pichiomycetes</taxon>
        <taxon>Debaryomycetaceae</taxon>
        <taxon>Kurtzmaniella</taxon>
    </lineage>
</organism>
<evidence type="ECO:0000256" key="3">
    <source>
        <dbReference type="ARBA" id="ARBA00022664"/>
    </source>
</evidence>
<feature type="compositionally biased region" description="Basic and acidic residues" evidence="8">
    <location>
        <begin position="281"/>
        <end position="295"/>
    </location>
</feature>
<feature type="region of interest" description="Disordered" evidence="8">
    <location>
        <begin position="281"/>
        <end position="302"/>
    </location>
</feature>
<evidence type="ECO:0000256" key="6">
    <source>
        <dbReference type="ARBA" id="ARBA00023242"/>
    </source>
</evidence>
<dbReference type="Pfam" id="PF11708">
    <property type="entry name" value="Slu7"/>
    <property type="match status" value="1"/>
</dbReference>
<sequence length="302" mass="34346">MSSSGNPDKTNEYIPKFISKVPWYHQTETGDTDSNESNTAEVDHLAHQRADPTAEQQDHSLPVAGQGVKDEFVSIEGGNVHIRKDTQDWDAKRDRWHGFESSEWDKVAQNWDNIKRNSRTKQQNKKSSTINLTKDNDSDDTDYELELQELGLTSKDITSNSKEDPMEKILRDRQDVPSYILSISANANGKIKYDPKSRATMVDGTINEDSQFVRSLNGEGLEVKKLQSFAWEASEAAAQIEQQKILERRLQGELIDVDIPAVDLNLNLQANPTAMMLRARKVNEEKEKEKLEKRQKLAARYG</sequence>
<evidence type="ECO:0000313" key="11">
    <source>
        <dbReference type="Proteomes" id="UP001497600"/>
    </source>
</evidence>
<accession>A0ABP0ENV3</accession>
<keyword evidence="11" id="KW-1185">Reference proteome</keyword>
<reference evidence="10 11" key="1">
    <citation type="submission" date="2024-01" db="EMBL/GenBank/DDBJ databases">
        <authorList>
            <consortium name="Genoscope - CEA"/>
            <person name="William W."/>
        </authorList>
    </citation>
    <scope>NUCLEOTIDE SEQUENCE [LARGE SCALE GENOMIC DNA]</scope>
    <source>
        <strain evidence="10 11">29B2s-10</strain>
    </source>
</reference>
<evidence type="ECO:0000256" key="7">
    <source>
        <dbReference type="RuleBase" id="RU367071"/>
    </source>
</evidence>
<evidence type="ECO:0000256" key="2">
    <source>
        <dbReference type="ARBA" id="ARBA00007203"/>
    </source>
</evidence>
<evidence type="ECO:0000256" key="5">
    <source>
        <dbReference type="ARBA" id="ARBA00023187"/>
    </source>
</evidence>
<comment type="similarity">
    <text evidence="2 7">Belongs to the SLU7 family.</text>
</comment>
<keyword evidence="6 7" id="KW-0539">Nucleus</keyword>
<feature type="region of interest" description="Disordered" evidence="8">
    <location>
        <begin position="24"/>
        <end position="65"/>
    </location>
</feature>
<feature type="region of interest" description="Disordered" evidence="8">
    <location>
        <begin position="114"/>
        <end position="140"/>
    </location>
</feature>
<dbReference type="PANTHER" id="PTHR12942">
    <property type="entry name" value="STEP II SPLICING FACTOR SLU7"/>
    <property type="match status" value="1"/>
</dbReference>
<comment type="subunit">
    <text evidence="7">Associated with the spliceosome.</text>
</comment>
<evidence type="ECO:0000256" key="1">
    <source>
        <dbReference type="ARBA" id="ARBA00004123"/>
    </source>
</evidence>
<evidence type="ECO:0000313" key="10">
    <source>
        <dbReference type="EMBL" id="CAK7922375.1"/>
    </source>
</evidence>
<comment type="subcellular location">
    <subcellularLocation>
        <location evidence="1 7">Nucleus</location>
    </subcellularLocation>
</comment>
<feature type="domain" description="Pre-mRNA-splicing factor SLU7" evidence="9">
    <location>
        <begin position="88"/>
        <end position="302"/>
    </location>
</feature>